<name>A0ACB9RS74_9MYRT</name>
<dbReference type="EMBL" id="CM042882">
    <property type="protein sequence ID" value="KAI4381302.1"/>
    <property type="molecule type" value="Genomic_DNA"/>
</dbReference>
<comment type="caution">
    <text evidence="1">The sequence shown here is derived from an EMBL/GenBank/DDBJ whole genome shotgun (WGS) entry which is preliminary data.</text>
</comment>
<organism evidence="1 2">
    <name type="scientific">Melastoma candidum</name>
    <dbReference type="NCBI Taxonomy" id="119954"/>
    <lineage>
        <taxon>Eukaryota</taxon>
        <taxon>Viridiplantae</taxon>
        <taxon>Streptophyta</taxon>
        <taxon>Embryophyta</taxon>
        <taxon>Tracheophyta</taxon>
        <taxon>Spermatophyta</taxon>
        <taxon>Magnoliopsida</taxon>
        <taxon>eudicotyledons</taxon>
        <taxon>Gunneridae</taxon>
        <taxon>Pentapetalae</taxon>
        <taxon>rosids</taxon>
        <taxon>malvids</taxon>
        <taxon>Myrtales</taxon>
        <taxon>Melastomataceae</taxon>
        <taxon>Melastomatoideae</taxon>
        <taxon>Melastomateae</taxon>
        <taxon>Melastoma</taxon>
    </lineage>
</organism>
<dbReference type="Proteomes" id="UP001057402">
    <property type="component" value="Chromosome 3"/>
</dbReference>
<evidence type="ECO:0000313" key="2">
    <source>
        <dbReference type="Proteomes" id="UP001057402"/>
    </source>
</evidence>
<keyword evidence="2" id="KW-1185">Reference proteome</keyword>
<protein>
    <submittedName>
        <fullName evidence="1">Uncharacterized protein</fullName>
    </submittedName>
</protein>
<sequence length="110" mass="11874">MEMSVVNVDVGNARLLSLSRDSSVLAVCAGPDVRFVSVDALLNKEEGSLSSIDDSTFIKDFRWLKTAVNSFIILSGSGKLSNGSVGGPLMSMIHEVDAADLMWREQKLIL</sequence>
<evidence type="ECO:0000313" key="1">
    <source>
        <dbReference type="EMBL" id="KAI4381302.1"/>
    </source>
</evidence>
<proteinExistence type="predicted"/>
<accession>A0ACB9RS74</accession>
<reference evidence="2" key="1">
    <citation type="journal article" date="2023" name="Front. Plant Sci.">
        <title>Chromosomal-level genome assembly of Melastoma candidum provides insights into trichome evolution.</title>
        <authorList>
            <person name="Zhong Y."/>
            <person name="Wu W."/>
            <person name="Sun C."/>
            <person name="Zou P."/>
            <person name="Liu Y."/>
            <person name="Dai S."/>
            <person name="Zhou R."/>
        </authorList>
    </citation>
    <scope>NUCLEOTIDE SEQUENCE [LARGE SCALE GENOMIC DNA]</scope>
</reference>
<gene>
    <name evidence="1" type="ORF">MLD38_007384</name>
</gene>